<comment type="caution">
    <text evidence="7">The sequence shown here is derived from an EMBL/GenBank/DDBJ whole genome shotgun (WGS) entry which is preliminary data.</text>
</comment>
<feature type="domain" description="4Fe-4S" evidence="6">
    <location>
        <begin position="3"/>
        <end position="64"/>
    </location>
</feature>
<evidence type="ECO:0000259" key="5">
    <source>
        <dbReference type="PROSITE" id="PS51379"/>
    </source>
</evidence>
<dbReference type="Pfam" id="PF12838">
    <property type="entry name" value="Fer4_7"/>
    <property type="match status" value="2"/>
</dbReference>
<feature type="domain" description="4Fe-4S ferredoxin-type" evidence="5">
    <location>
        <begin position="211"/>
        <end position="241"/>
    </location>
</feature>
<dbReference type="Pfam" id="PF00037">
    <property type="entry name" value="Fer4"/>
    <property type="match status" value="1"/>
</dbReference>
<dbReference type="PROSITE" id="PS51379">
    <property type="entry name" value="4FE4S_FER_2"/>
    <property type="match status" value="6"/>
</dbReference>
<keyword evidence="4" id="KW-0411">Iron-sulfur</keyword>
<dbReference type="PROSITE" id="PS51656">
    <property type="entry name" value="4FE4S"/>
    <property type="match status" value="1"/>
</dbReference>
<evidence type="ECO:0000256" key="1">
    <source>
        <dbReference type="ARBA" id="ARBA00022485"/>
    </source>
</evidence>
<evidence type="ECO:0000256" key="2">
    <source>
        <dbReference type="ARBA" id="ARBA00022723"/>
    </source>
</evidence>
<dbReference type="PANTHER" id="PTHR43560:SF1">
    <property type="entry name" value="ION-TRANSLOCATING OXIDOREDUCTASE COMPLEX SUBUNIT B"/>
    <property type="match status" value="1"/>
</dbReference>
<keyword evidence="8" id="KW-1185">Reference proteome</keyword>
<feature type="domain" description="4Fe-4S ferredoxin-type" evidence="5">
    <location>
        <begin position="185"/>
        <end position="205"/>
    </location>
</feature>
<feature type="domain" description="4Fe-4S ferredoxin-type" evidence="5">
    <location>
        <begin position="391"/>
        <end position="419"/>
    </location>
</feature>
<evidence type="ECO:0000313" key="8">
    <source>
        <dbReference type="Proteomes" id="UP000644115"/>
    </source>
</evidence>
<evidence type="ECO:0000313" key="7">
    <source>
        <dbReference type="EMBL" id="MBC5999873.1"/>
    </source>
</evidence>
<dbReference type="PANTHER" id="PTHR43560">
    <property type="entry name" value="ION-TRANSLOCATING OXIDOREDUCTASE COMPLEX SUBUNIT B"/>
    <property type="match status" value="1"/>
</dbReference>
<reference evidence="7" key="1">
    <citation type="submission" date="2020-08" db="EMBL/GenBank/DDBJ databases">
        <authorList>
            <person name="Liu C."/>
            <person name="Sun Q."/>
        </authorList>
    </citation>
    <scope>NUCLEOTIDE SEQUENCE</scope>
    <source>
        <strain evidence="7">BX16</strain>
    </source>
</reference>
<dbReference type="Gene3D" id="1.10.15.40">
    <property type="entry name" value="Electron transport complex subunit B, putative Fe-S cluster"/>
    <property type="match status" value="1"/>
</dbReference>
<dbReference type="Pfam" id="PF12837">
    <property type="entry name" value="Fer4_6"/>
    <property type="match status" value="1"/>
</dbReference>
<dbReference type="InterPro" id="IPR007202">
    <property type="entry name" value="4Fe-4S_dom"/>
</dbReference>
<evidence type="ECO:0000259" key="6">
    <source>
        <dbReference type="PROSITE" id="PS51656"/>
    </source>
</evidence>
<sequence length="438" mass="46949">MSKVKGTALRILSLLPGVDCGGFGGCGYPTCEACAQAIAEGKSAALCPACDSDAVRSISEELGREPVEACDQVAFLKCAGDAAGKKRFQGMESCQKAKECGFLDGECQWGCMGIGSCIERCKFDAMHLEDGQLVIDRDKCTGCMACIDICPQHIIEMIPREATNFIPCSSKDNEQDTLQACGYGCIGCGDCALACPNDAIEMVVGDKIDGRYAKIDYSKCEGCVTCTVKCRKKIIVDTLHDLTKLKEDVAFVKCAGGAWGHKKLEDLGYTRCSDIVKDAADGKIDLDEIGACTYSCTGMGDCVKACRYGAISNEYGVAKVDDSKCVGCGDCFRACPRGKIQMVPYLGVKQAACESEAEPDKRMEVCGMGCIGCGDCADNCPSDAITMTDGHPVIDHKKCQNCGICTYVCSRGLIQERVVPEYIYLQQEAMKLDMEERG</sequence>
<dbReference type="Pfam" id="PF04060">
    <property type="entry name" value="FeS"/>
    <property type="match status" value="1"/>
</dbReference>
<dbReference type="AlphaFoldDB" id="A0A923SM32"/>
<organism evidence="7 8">
    <name type="scientific">Lentihominibacter faecis</name>
    <dbReference type="NCBI Taxonomy" id="2764712"/>
    <lineage>
        <taxon>Bacteria</taxon>
        <taxon>Bacillati</taxon>
        <taxon>Bacillota</taxon>
        <taxon>Clostridia</taxon>
        <taxon>Peptostreptococcales</taxon>
        <taxon>Anaerovoracaceae</taxon>
        <taxon>Lentihominibacter</taxon>
    </lineage>
</organism>
<evidence type="ECO:0000256" key="4">
    <source>
        <dbReference type="ARBA" id="ARBA00023014"/>
    </source>
</evidence>
<proteinExistence type="predicted"/>
<dbReference type="CDD" id="cd10549">
    <property type="entry name" value="MtMvhB_like"/>
    <property type="match status" value="1"/>
</dbReference>
<keyword evidence="1" id="KW-0004">4Fe-4S</keyword>
<dbReference type="GO" id="GO:0051539">
    <property type="term" value="F:4 iron, 4 sulfur cluster binding"/>
    <property type="evidence" value="ECO:0007669"/>
    <property type="project" value="UniProtKB-KW"/>
</dbReference>
<evidence type="ECO:0000256" key="3">
    <source>
        <dbReference type="ARBA" id="ARBA00023004"/>
    </source>
</evidence>
<name>A0A923SM32_9FIRM</name>
<accession>A0A923SM32</accession>
<dbReference type="PROSITE" id="PS00198">
    <property type="entry name" value="4FE4S_FER_1"/>
    <property type="match status" value="4"/>
</dbReference>
<dbReference type="InterPro" id="IPR017896">
    <property type="entry name" value="4Fe4S_Fe-S-bd"/>
</dbReference>
<dbReference type="RefSeq" id="WP_249287250.1">
    <property type="nucleotide sequence ID" value="NZ_JACRWC010000099.1"/>
</dbReference>
<dbReference type="GO" id="GO:0046872">
    <property type="term" value="F:metal ion binding"/>
    <property type="evidence" value="ECO:0007669"/>
    <property type="project" value="UniProtKB-KW"/>
</dbReference>
<feature type="domain" description="4Fe-4S ferredoxin-type" evidence="5">
    <location>
        <begin position="316"/>
        <end position="345"/>
    </location>
</feature>
<protein>
    <submittedName>
        <fullName evidence="7">4Fe-4S binding protein</fullName>
    </submittedName>
</protein>
<keyword evidence="3" id="KW-0408">Iron</keyword>
<keyword evidence="2" id="KW-0479">Metal-binding</keyword>
<feature type="domain" description="4Fe-4S ferredoxin-type" evidence="5">
    <location>
        <begin position="131"/>
        <end position="160"/>
    </location>
</feature>
<dbReference type="Proteomes" id="UP000644115">
    <property type="component" value="Unassembled WGS sequence"/>
</dbReference>
<dbReference type="InterPro" id="IPR017900">
    <property type="entry name" value="4Fe4S_Fe_S_CS"/>
</dbReference>
<feature type="domain" description="4Fe-4S ferredoxin-type" evidence="5">
    <location>
        <begin position="361"/>
        <end position="390"/>
    </location>
</feature>
<dbReference type="EMBL" id="JACRWC010000099">
    <property type="protein sequence ID" value="MBC5999873.1"/>
    <property type="molecule type" value="Genomic_DNA"/>
</dbReference>
<gene>
    <name evidence="7" type="ORF">H8876_07665</name>
</gene>
<dbReference type="Gene3D" id="3.30.70.20">
    <property type="match status" value="4"/>
</dbReference>
<dbReference type="SUPFAM" id="SSF54862">
    <property type="entry name" value="4Fe-4S ferredoxins"/>
    <property type="match status" value="3"/>
</dbReference>
<dbReference type="InterPro" id="IPR050395">
    <property type="entry name" value="4Fe4S_Ferredoxin_RnfB"/>
</dbReference>